<dbReference type="GO" id="GO:0003677">
    <property type="term" value="F:DNA binding"/>
    <property type="evidence" value="ECO:0007669"/>
    <property type="project" value="UniProtKB-KW"/>
</dbReference>
<evidence type="ECO:0000259" key="5">
    <source>
        <dbReference type="PROSITE" id="PS51063"/>
    </source>
</evidence>
<dbReference type="InterPro" id="IPR000595">
    <property type="entry name" value="cNMP-bd_dom"/>
</dbReference>
<dbReference type="GO" id="GO:0006355">
    <property type="term" value="P:regulation of DNA-templated transcription"/>
    <property type="evidence" value="ECO:0007669"/>
    <property type="project" value="InterPro"/>
</dbReference>
<dbReference type="SUPFAM" id="SSF51206">
    <property type="entry name" value="cAMP-binding domain-like"/>
    <property type="match status" value="1"/>
</dbReference>
<dbReference type="PROSITE" id="PS50042">
    <property type="entry name" value="CNMP_BINDING_3"/>
    <property type="match status" value="1"/>
</dbReference>
<feature type="domain" description="Cyclic nucleotide-binding" evidence="4">
    <location>
        <begin position="13"/>
        <end position="111"/>
    </location>
</feature>
<name>A0A1Y4LNZ4_9FIRM</name>
<dbReference type="Gene3D" id="2.60.120.10">
    <property type="entry name" value="Jelly Rolls"/>
    <property type="match status" value="1"/>
</dbReference>
<evidence type="ECO:0000313" key="7">
    <source>
        <dbReference type="Proteomes" id="UP000195326"/>
    </source>
</evidence>
<evidence type="ECO:0000313" key="6">
    <source>
        <dbReference type="EMBL" id="OUP58416.1"/>
    </source>
</evidence>
<dbReference type="RefSeq" id="WP_087388209.1">
    <property type="nucleotide sequence ID" value="NZ_NFKL01000009.1"/>
</dbReference>
<dbReference type="InterPro" id="IPR036390">
    <property type="entry name" value="WH_DNA-bd_sf"/>
</dbReference>
<dbReference type="Pfam" id="PF00027">
    <property type="entry name" value="cNMP_binding"/>
    <property type="match status" value="1"/>
</dbReference>
<dbReference type="InterPro" id="IPR014710">
    <property type="entry name" value="RmlC-like_jellyroll"/>
</dbReference>
<dbReference type="CDD" id="cd00038">
    <property type="entry name" value="CAP_ED"/>
    <property type="match status" value="1"/>
</dbReference>
<accession>A0A1Y4LNZ4</accession>
<dbReference type="SUPFAM" id="SSF46785">
    <property type="entry name" value="Winged helix' DNA-binding domain"/>
    <property type="match status" value="1"/>
</dbReference>
<evidence type="ECO:0000256" key="1">
    <source>
        <dbReference type="ARBA" id="ARBA00023015"/>
    </source>
</evidence>
<dbReference type="SMART" id="SM00419">
    <property type="entry name" value="HTH_CRP"/>
    <property type="match status" value="1"/>
</dbReference>
<dbReference type="PROSITE" id="PS51063">
    <property type="entry name" value="HTH_CRP_2"/>
    <property type="match status" value="1"/>
</dbReference>
<keyword evidence="1" id="KW-0805">Transcription regulation</keyword>
<dbReference type="Pfam" id="PF13545">
    <property type="entry name" value="HTH_Crp_2"/>
    <property type="match status" value="1"/>
</dbReference>
<evidence type="ECO:0000256" key="2">
    <source>
        <dbReference type="ARBA" id="ARBA00023125"/>
    </source>
</evidence>
<evidence type="ECO:0000256" key="3">
    <source>
        <dbReference type="ARBA" id="ARBA00023163"/>
    </source>
</evidence>
<sequence length="225" mass="25434">MGSIFAAMRRCQLFDGIPEEKYQNVLNCLHGEVRAIPKDTILLRIGDCQKRPGVVMSGTLRISLYSEDGNLLTIDRLSRGRVFGETLVCSMSQDSPIQIDALNDTEVLYLDFDPLLLQQENGCPYRMRVTANLLQEMGRGALFLNQKMRILAQNRLRNRIKVYLQGLPVASNGEIRLEMGRGEMADYLCVDRSALSRELGRMQKEGILTYQGQVIQILDSKFLTA</sequence>
<evidence type="ECO:0008006" key="8">
    <source>
        <dbReference type="Google" id="ProtNLM"/>
    </source>
</evidence>
<feature type="domain" description="HTH crp-type" evidence="5">
    <location>
        <begin position="154"/>
        <end position="221"/>
    </location>
</feature>
<dbReference type="Proteomes" id="UP000195326">
    <property type="component" value="Unassembled WGS sequence"/>
</dbReference>
<keyword evidence="3" id="KW-0804">Transcription</keyword>
<reference evidence="7" key="1">
    <citation type="submission" date="2017-04" db="EMBL/GenBank/DDBJ databases">
        <title>Function of individual gut microbiota members based on whole genome sequencing of pure cultures obtained from chicken caecum.</title>
        <authorList>
            <person name="Medvecky M."/>
            <person name="Cejkova D."/>
            <person name="Polansky O."/>
            <person name="Karasova D."/>
            <person name="Kubasova T."/>
            <person name="Cizek A."/>
            <person name="Rychlik I."/>
        </authorList>
    </citation>
    <scope>NUCLEOTIDE SEQUENCE [LARGE SCALE GENOMIC DNA]</scope>
    <source>
        <strain evidence="7">An179</strain>
    </source>
</reference>
<dbReference type="EMBL" id="NFKL01000009">
    <property type="protein sequence ID" value="OUP58416.1"/>
    <property type="molecule type" value="Genomic_DNA"/>
</dbReference>
<dbReference type="AlphaFoldDB" id="A0A1Y4LNZ4"/>
<comment type="caution">
    <text evidence="6">The sequence shown here is derived from an EMBL/GenBank/DDBJ whole genome shotgun (WGS) entry which is preliminary data.</text>
</comment>
<dbReference type="InterPro" id="IPR018490">
    <property type="entry name" value="cNMP-bd_dom_sf"/>
</dbReference>
<keyword evidence="2" id="KW-0238">DNA-binding</keyword>
<dbReference type="InterPro" id="IPR012318">
    <property type="entry name" value="HTH_CRP"/>
</dbReference>
<proteinExistence type="predicted"/>
<protein>
    <recommendedName>
        <fullName evidence="8">Crp/Fnr family transcriptional regulator</fullName>
    </recommendedName>
</protein>
<gene>
    <name evidence="6" type="ORF">B5F15_07430</name>
</gene>
<organism evidence="6 7">
    <name type="scientific">Butyricicoccus pullicaecorum</name>
    <dbReference type="NCBI Taxonomy" id="501571"/>
    <lineage>
        <taxon>Bacteria</taxon>
        <taxon>Bacillati</taxon>
        <taxon>Bacillota</taxon>
        <taxon>Clostridia</taxon>
        <taxon>Eubacteriales</taxon>
        <taxon>Butyricicoccaceae</taxon>
        <taxon>Butyricicoccus</taxon>
    </lineage>
</organism>
<evidence type="ECO:0000259" key="4">
    <source>
        <dbReference type="PROSITE" id="PS50042"/>
    </source>
</evidence>